<gene>
    <name evidence="1" type="ORF">LCGC14_3069880</name>
</gene>
<dbReference type="AlphaFoldDB" id="A0A0F8YP44"/>
<reference evidence="1" key="1">
    <citation type="journal article" date="2015" name="Nature">
        <title>Complex archaea that bridge the gap between prokaryotes and eukaryotes.</title>
        <authorList>
            <person name="Spang A."/>
            <person name="Saw J.H."/>
            <person name="Jorgensen S.L."/>
            <person name="Zaremba-Niedzwiedzka K."/>
            <person name="Martijn J."/>
            <person name="Lind A.E."/>
            <person name="van Eijk R."/>
            <person name="Schleper C."/>
            <person name="Guy L."/>
            <person name="Ettema T.J."/>
        </authorList>
    </citation>
    <scope>NUCLEOTIDE SEQUENCE</scope>
</reference>
<protein>
    <submittedName>
        <fullName evidence="1">Uncharacterized protein</fullName>
    </submittedName>
</protein>
<evidence type="ECO:0000313" key="1">
    <source>
        <dbReference type="EMBL" id="KKK55904.1"/>
    </source>
</evidence>
<accession>A0A0F8YP44</accession>
<name>A0A0F8YP44_9ZZZZ</name>
<comment type="caution">
    <text evidence="1">The sequence shown here is derived from an EMBL/GenBank/DDBJ whole genome shotgun (WGS) entry which is preliminary data.</text>
</comment>
<feature type="non-terminal residue" evidence="1">
    <location>
        <position position="1"/>
    </location>
</feature>
<proteinExistence type="predicted"/>
<feature type="non-terminal residue" evidence="1">
    <location>
        <position position="351"/>
    </location>
</feature>
<organism evidence="1">
    <name type="scientific">marine sediment metagenome</name>
    <dbReference type="NCBI Taxonomy" id="412755"/>
    <lineage>
        <taxon>unclassified sequences</taxon>
        <taxon>metagenomes</taxon>
        <taxon>ecological metagenomes</taxon>
    </lineage>
</organism>
<sequence>TIDSLTRQYTSSELEPLPVNIIKQNYTYYASIDFISPAGNIVQSMYRSIYDSFNSGTIFIDNETIKTIIDNLGPGISTIRIQVAESESYKASPVIIVPLEVVPENYVRFGKKNSEISLIDPFVSSWGSAFNDGEEMPFESNYPYIIGSIWVEPYYNASGSELSIQDYIDINIDATIYNDDGTTSTFPLRSNIMLRPGNHDGIMTFKIGLGPEDAFLMGLQVDLNISFNIDFNGDQIYEEQRDIDIYLLDLRLEANPSSNAPVTTWSIYDDQFTASAITVRIVQDTISTGSGIRNIGGTQNGEDYGQEIAFLFNNDTLEYSIDSDSELLNLLALNEIVALKLTGIKDGDEYE</sequence>
<dbReference type="EMBL" id="LAZR01065266">
    <property type="protein sequence ID" value="KKK55904.1"/>
    <property type="molecule type" value="Genomic_DNA"/>
</dbReference>